<keyword evidence="1" id="KW-0812">Transmembrane</keyword>
<proteinExistence type="predicted"/>
<protein>
    <submittedName>
        <fullName evidence="2">Uncharacterized protein</fullName>
    </submittedName>
</protein>
<feature type="transmembrane region" description="Helical" evidence="1">
    <location>
        <begin position="169"/>
        <end position="188"/>
    </location>
</feature>
<evidence type="ECO:0000313" key="2">
    <source>
        <dbReference type="EMBL" id="QQT52096.1"/>
    </source>
</evidence>
<dbReference type="EMBL" id="CP068224">
    <property type="protein sequence ID" value="QQT52096.1"/>
    <property type="molecule type" value="Genomic_DNA"/>
</dbReference>
<keyword evidence="1" id="KW-1133">Transmembrane helix</keyword>
<dbReference type="Proteomes" id="UP000595498">
    <property type="component" value="Chromosome"/>
</dbReference>
<evidence type="ECO:0000313" key="3">
    <source>
        <dbReference type="Proteomes" id="UP000595498"/>
    </source>
</evidence>
<reference evidence="2 3" key="1">
    <citation type="submission" date="2021-01" db="EMBL/GenBank/DDBJ databases">
        <title>FDA dAtabase for Regulatory Grade micrObial Sequences (FDA-ARGOS): Supporting development and validation of Infectious Disease Dx tests.</title>
        <authorList>
            <person name="Sproer C."/>
            <person name="Gronow S."/>
            <person name="Severitt S."/>
            <person name="Schroder I."/>
            <person name="Tallon L."/>
            <person name="Sadzewicz L."/>
            <person name="Zhao X."/>
            <person name="Boylan J."/>
            <person name="Ott S."/>
            <person name="Bowen H."/>
            <person name="Vavikolanu K."/>
            <person name="Mehta A."/>
            <person name="Aluvathingal J."/>
            <person name="Nadendla S."/>
            <person name="Lowell S."/>
            <person name="Myers T."/>
            <person name="Yan Y."/>
            <person name="Sichtig H."/>
        </authorList>
    </citation>
    <scope>NUCLEOTIDE SEQUENCE [LARGE SCALE GENOMIC DNA]</scope>
    <source>
        <strain evidence="2 3">FDAARGOS_1141</strain>
    </source>
</reference>
<accession>A0ABX7CJ21</accession>
<keyword evidence="1" id="KW-0472">Membrane</keyword>
<feature type="transmembrane region" description="Helical" evidence="1">
    <location>
        <begin position="141"/>
        <end position="163"/>
    </location>
</feature>
<keyword evidence="3" id="KW-1185">Reference proteome</keyword>
<organism evidence="2 3">
    <name type="scientific">Sphingobacterium multivorum</name>
    <dbReference type="NCBI Taxonomy" id="28454"/>
    <lineage>
        <taxon>Bacteria</taxon>
        <taxon>Pseudomonadati</taxon>
        <taxon>Bacteroidota</taxon>
        <taxon>Sphingobacteriia</taxon>
        <taxon>Sphingobacteriales</taxon>
        <taxon>Sphingobacteriaceae</taxon>
        <taxon>Sphingobacterium</taxon>
    </lineage>
</organism>
<name>A0ABX7CJ21_SPHMU</name>
<sequence length="207" mass="23879">MDFMYKILENLGLTTKVSSLTFLMGAVIFYVLNKMDIVALLKSWRINKQAEDLPDLKDEGDKVLFDAIDRDINKRERFRGQTGINIHPDRIEALKKLRDQSKGMFDWPQIRAACRFVIFTDQGCKIEISKESKVMDFFGKWMFNIAIILFFILLLISAILLVIEETNKLNNFGAMFFSFIGIIGTAFFKASIRRDIKCATLIQSVIK</sequence>
<feature type="transmembrane region" description="Helical" evidence="1">
    <location>
        <begin position="20"/>
        <end position="41"/>
    </location>
</feature>
<gene>
    <name evidence="2" type="ORF">I6I98_17700</name>
</gene>
<evidence type="ECO:0000256" key="1">
    <source>
        <dbReference type="SAM" id="Phobius"/>
    </source>
</evidence>